<proteinExistence type="predicted"/>
<gene>
    <name evidence="1" type="ORF">ETAA8_57470</name>
</gene>
<protein>
    <submittedName>
        <fullName evidence="1">Uncharacterized protein</fullName>
    </submittedName>
</protein>
<dbReference type="EMBL" id="CP036274">
    <property type="protein sequence ID" value="QDU30601.1"/>
    <property type="molecule type" value="Genomic_DNA"/>
</dbReference>
<reference evidence="1 2" key="1">
    <citation type="submission" date="2019-02" db="EMBL/GenBank/DDBJ databases">
        <title>Deep-cultivation of Planctomycetes and their phenomic and genomic characterization uncovers novel biology.</title>
        <authorList>
            <person name="Wiegand S."/>
            <person name="Jogler M."/>
            <person name="Boedeker C."/>
            <person name="Pinto D."/>
            <person name="Vollmers J."/>
            <person name="Rivas-Marin E."/>
            <person name="Kohn T."/>
            <person name="Peeters S.H."/>
            <person name="Heuer A."/>
            <person name="Rast P."/>
            <person name="Oberbeckmann S."/>
            <person name="Bunk B."/>
            <person name="Jeske O."/>
            <person name="Meyerdierks A."/>
            <person name="Storesund J.E."/>
            <person name="Kallscheuer N."/>
            <person name="Luecker S."/>
            <person name="Lage O.M."/>
            <person name="Pohl T."/>
            <person name="Merkel B.J."/>
            <person name="Hornburger P."/>
            <person name="Mueller R.-W."/>
            <person name="Bruemmer F."/>
            <person name="Labrenz M."/>
            <person name="Spormann A.M."/>
            <person name="Op den Camp H."/>
            <person name="Overmann J."/>
            <person name="Amann R."/>
            <person name="Jetten M.S.M."/>
            <person name="Mascher T."/>
            <person name="Medema M.H."/>
            <person name="Devos D.P."/>
            <person name="Kaster A.-K."/>
            <person name="Ovreas L."/>
            <person name="Rohde M."/>
            <person name="Galperin M.Y."/>
            <person name="Jogler C."/>
        </authorList>
    </citation>
    <scope>NUCLEOTIDE SEQUENCE [LARGE SCALE GENOMIC DNA]</scope>
    <source>
        <strain evidence="1 2">ETA_A8</strain>
    </source>
</reference>
<dbReference type="RefSeq" id="WP_145096351.1">
    <property type="nucleotide sequence ID" value="NZ_CP036274.1"/>
</dbReference>
<accession>A0A517YK48</accession>
<organism evidence="1 2">
    <name type="scientific">Anatilimnocola aggregata</name>
    <dbReference type="NCBI Taxonomy" id="2528021"/>
    <lineage>
        <taxon>Bacteria</taxon>
        <taxon>Pseudomonadati</taxon>
        <taxon>Planctomycetota</taxon>
        <taxon>Planctomycetia</taxon>
        <taxon>Pirellulales</taxon>
        <taxon>Pirellulaceae</taxon>
        <taxon>Anatilimnocola</taxon>
    </lineage>
</organism>
<name>A0A517YK48_9BACT</name>
<evidence type="ECO:0000313" key="2">
    <source>
        <dbReference type="Proteomes" id="UP000315017"/>
    </source>
</evidence>
<keyword evidence="2" id="KW-1185">Reference proteome</keyword>
<dbReference type="Proteomes" id="UP000315017">
    <property type="component" value="Chromosome"/>
</dbReference>
<dbReference type="AlphaFoldDB" id="A0A517YK48"/>
<sequence>MDTSKAYVMFVRQSDYGRSLLPVGFEPLDDFVPAIATACCRLTGKLDAAVTFEDLELLMAEFNSLWVDQAVTKESLAIAILDVVLEHGDDPHATRERIDERLRDSFRAN</sequence>
<evidence type="ECO:0000313" key="1">
    <source>
        <dbReference type="EMBL" id="QDU30601.1"/>
    </source>
</evidence>
<dbReference type="KEGG" id="aagg:ETAA8_57470"/>